<dbReference type="Proteomes" id="UP000650466">
    <property type="component" value="Unassembled WGS sequence"/>
</dbReference>
<keyword evidence="1" id="KW-0560">Oxidoreductase</keyword>
<dbReference type="Pfam" id="PF22725">
    <property type="entry name" value="GFO_IDH_MocA_C3"/>
    <property type="match status" value="1"/>
</dbReference>
<accession>A0A926KSZ3</accession>
<evidence type="ECO:0000313" key="5">
    <source>
        <dbReference type="Proteomes" id="UP000650466"/>
    </source>
</evidence>
<evidence type="ECO:0000256" key="1">
    <source>
        <dbReference type="ARBA" id="ARBA00023002"/>
    </source>
</evidence>
<dbReference type="InterPro" id="IPR050463">
    <property type="entry name" value="Gfo/Idh/MocA_oxidrdct_glycsds"/>
</dbReference>
<reference evidence="4" key="1">
    <citation type="submission" date="2020-09" db="EMBL/GenBank/DDBJ databases">
        <title>Draft Genome Sequence of Paenibacillus sp. WST5.</title>
        <authorList>
            <person name="Bao Z."/>
        </authorList>
    </citation>
    <scope>NUCLEOTIDE SEQUENCE</scope>
    <source>
        <strain evidence="4">WST5</strain>
    </source>
</reference>
<evidence type="ECO:0000259" key="3">
    <source>
        <dbReference type="Pfam" id="PF22725"/>
    </source>
</evidence>
<dbReference type="EMBL" id="JACVVD010000011">
    <property type="protein sequence ID" value="MBD0383554.1"/>
    <property type="molecule type" value="Genomic_DNA"/>
</dbReference>
<dbReference type="PANTHER" id="PTHR43818">
    <property type="entry name" value="BCDNA.GH03377"/>
    <property type="match status" value="1"/>
</dbReference>
<dbReference type="RefSeq" id="WP_188177331.1">
    <property type="nucleotide sequence ID" value="NZ_JACVVD010000011.1"/>
</dbReference>
<feature type="domain" description="GFO/IDH/MocA-like oxidoreductase" evidence="3">
    <location>
        <begin position="131"/>
        <end position="266"/>
    </location>
</feature>
<sequence>MSTKKIGIIGCGNISAIYMKNIPKFAHLELVACADLDLTRAQARAEEFGIAKAYTVDQLLADPDIDIVINLTIPAAHAEVCLQVLEAGKHVYVEKPLAVTREEGLRILEVARRNGLLVGSAPDTFLGGGIQTCLKLINDGWIGTPVAATAFMMSRGHENWHPDPEFYYQKGGGPMFDMGPYYLTALVALLGPIRRVTGSAGISYPERTITSEKKHGQKIAVETPTHIAGVLDFHSGAIATLVTSFDIKGGTQLPNIEIYGSHGSLRVPDPNTFGGPIYIRKTGTEWEPIPLTHGYTDNSRGLGVAAMAHASLTGQNDAHRASGELAYHVLEAMHGFHDASDSGTHYLMQSSCEKPAPLPVHFVL</sequence>
<protein>
    <submittedName>
        <fullName evidence="4">Gfo/Idh/MocA family oxidoreductase</fullName>
    </submittedName>
</protein>
<keyword evidence="5" id="KW-1185">Reference proteome</keyword>
<dbReference type="InterPro" id="IPR055170">
    <property type="entry name" value="GFO_IDH_MocA-like_dom"/>
</dbReference>
<evidence type="ECO:0000259" key="2">
    <source>
        <dbReference type="Pfam" id="PF01408"/>
    </source>
</evidence>
<dbReference type="SUPFAM" id="SSF51735">
    <property type="entry name" value="NAD(P)-binding Rossmann-fold domains"/>
    <property type="match status" value="1"/>
</dbReference>
<dbReference type="Gene3D" id="3.30.360.10">
    <property type="entry name" value="Dihydrodipicolinate Reductase, domain 2"/>
    <property type="match status" value="1"/>
</dbReference>
<dbReference type="Pfam" id="PF01408">
    <property type="entry name" value="GFO_IDH_MocA"/>
    <property type="match status" value="1"/>
</dbReference>
<name>A0A926KSZ3_9BACL</name>
<dbReference type="GO" id="GO:0016491">
    <property type="term" value="F:oxidoreductase activity"/>
    <property type="evidence" value="ECO:0007669"/>
    <property type="project" value="UniProtKB-KW"/>
</dbReference>
<evidence type="ECO:0000313" key="4">
    <source>
        <dbReference type="EMBL" id="MBD0383554.1"/>
    </source>
</evidence>
<dbReference type="GO" id="GO:0000166">
    <property type="term" value="F:nucleotide binding"/>
    <property type="evidence" value="ECO:0007669"/>
    <property type="project" value="InterPro"/>
</dbReference>
<organism evidence="4 5">
    <name type="scientific">Paenibacillus sedimenti</name>
    <dbReference type="NCBI Taxonomy" id="2770274"/>
    <lineage>
        <taxon>Bacteria</taxon>
        <taxon>Bacillati</taxon>
        <taxon>Bacillota</taxon>
        <taxon>Bacilli</taxon>
        <taxon>Bacillales</taxon>
        <taxon>Paenibacillaceae</taxon>
        <taxon>Paenibacillus</taxon>
    </lineage>
</organism>
<dbReference type="Gene3D" id="3.40.50.720">
    <property type="entry name" value="NAD(P)-binding Rossmann-like Domain"/>
    <property type="match status" value="1"/>
</dbReference>
<dbReference type="AlphaFoldDB" id="A0A926KSZ3"/>
<dbReference type="SUPFAM" id="SSF55347">
    <property type="entry name" value="Glyceraldehyde-3-phosphate dehydrogenase-like, C-terminal domain"/>
    <property type="match status" value="1"/>
</dbReference>
<comment type="caution">
    <text evidence="4">The sequence shown here is derived from an EMBL/GenBank/DDBJ whole genome shotgun (WGS) entry which is preliminary data.</text>
</comment>
<dbReference type="PANTHER" id="PTHR43818:SF11">
    <property type="entry name" value="BCDNA.GH03377"/>
    <property type="match status" value="1"/>
</dbReference>
<dbReference type="InterPro" id="IPR036291">
    <property type="entry name" value="NAD(P)-bd_dom_sf"/>
</dbReference>
<feature type="domain" description="Gfo/Idh/MocA-like oxidoreductase N-terminal" evidence="2">
    <location>
        <begin position="5"/>
        <end position="118"/>
    </location>
</feature>
<dbReference type="InterPro" id="IPR000683">
    <property type="entry name" value="Gfo/Idh/MocA-like_OxRdtase_N"/>
</dbReference>
<proteinExistence type="predicted"/>
<gene>
    <name evidence="4" type="ORF">ICC18_25955</name>
</gene>